<comment type="caution">
    <text evidence="2">The sequence shown here is derived from an EMBL/GenBank/DDBJ whole genome shotgun (WGS) entry which is preliminary data.</text>
</comment>
<name>A0ABN9GRR3_9NEOB</name>
<feature type="non-terminal residue" evidence="2">
    <location>
        <position position="119"/>
    </location>
</feature>
<sequence length="119" mass="13473">SKEKELNQIKGGAKDITKYEQLKSSVQEIRQDVVKQEDNLRYLKDRLTALTEVSVEKEVRKQNGDLARLSDNLKLFLDSLNETEKILSTVGDCVECKEAVKNKLSELVTSSKDMQSQVA</sequence>
<dbReference type="EMBL" id="CATNWA010019217">
    <property type="protein sequence ID" value="CAI9612035.1"/>
    <property type="molecule type" value="Genomic_DNA"/>
</dbReference>
<keyword evidence="1" id="KW-0175">Coiled coil</keyword>
<feature type="non-terminal residue" evidence="2">
    <location>
        <position position="1"/>
    </location>
</feature>
<proteinExistence type="predicted"/>
<evidence type="ECO:0000256" key="1">
    <source>
        <dbReference type="SAM" id="Coils"/>
    </source>
</evidence>
<protein>
    <submittedName>
        <fullName evidence="2">Uncharacterized protein</fullName>
    </submittedName>
</protein>
<gene>
    <name evidence="2" type="ORF">SPARVUS_LOCUS14639184</name>
</gene>
<feature type="coiled-coil region" evidence="1">
    <location>
        <begin position="19"/>
        <end position="46"/>
    </location>
</feature>
<dbReference type="Proteomes" id="UP001162483">
    <property type="component" value="Unassembled WGS sequence"/>
</dbReference>
<organism evidence="2 3">
    <name type="scientific">Staurois parvus</name>
    <dbReference type="NCBI Taxonomy" id="386267"/>
    <lineage>
        <taxon>Eukaryota</taxon>
        <taxon>Metazoa</taxon>
        <taxon>Chordata</taxon>
        <taxon>Craniata</taxon>
        <taxon>Vertebrata</taxon>
        <taxon>Euteleostomi</taxon>
        <taxon>Amphibia</taxon>
        <taxon>Batrachia</taxon>
        <taxon>Anura</taxon>
        <taxon>Neobatrachia</taxon>
        <taxon>Ranoidea</taxon>
        <taxon>Ranidae</taxon>
        <taxon>Staurois</taxon>
    </lineage>
</organism>
<evidence type="ECO:0000313" key="2">
    <source>
        <dbReference type="EMBL" id="CAI9612035.1"/>
    </source>
</evidence>
<evidence type="ECO:0000313" key="3">
    <source>
        <dbReference type="Proteomes" id="UP001162483"/>
    </source>
</evidence>
<reference evidence="2" key="1">
    <citation type="submission" date="2023-05" db="EMBL/GenBank/DDBJ databases">
        <authorList>
            <person name="Stuckert A."/>
        </authorList>
    </citation>
    <scope>NUCLEOTIDE SEQUENCE</scope>
</reference>
<keyword evidence="3" id="KW-1185">Reference proteome</keyword>
<accession>A0ABN9GRR3</accession>